<feature type="domain" description="Transglutaminase-like" evidence="2">
    <location>
        <begin position="63"/>
        <end position="158"/>
    </location>
</feature>
<accession>A0ABT6ABH2</accession>
<reference evidence="3 4" key="1">
    <citation type="submission" date="2023-03" db="EMBL/GenBank/DDBJ databases">
        <title>Draft genome sequence of Streptomyces sp. K1PA1 isolated from peat swamp forest in Thailand.</title>
        <authorList>
            <person name="Klaysubun C."/>
            <person name="Duangmal K."/>
        </authorList>
    </citation>
    <scope>NUCLEOTIDE SEQUENCE [LARGE SCALE GENOMIC DNA]</scope>
    <source>
        <strain evidence="3 4">K1PA1</strain>
    </source>
</reference>
<sequence length="277" mass="29534">MSSSLLTQRGRVRTRTAATGSSGRGVAGSTAPTRILDWRHPDVSAALRRIGVPADPGDTADPADRIADLRRAHRWIAEAVRPVYSVQDERPVSEVLRRGRGSCSQRLAVLECAARASGVATRVRGLLVDGRFWYPRFPRLRRIVPDRVVLAWPEFRLDGPSPAGHRTAPWLPVSELFGGLDDLGAGGGGGFTNAGSETLFEALSRTAVDWDGATACPAGGAACDLSVHVLADLGRFGSRDELFARHGQTLCATARLLAEPVLGRRSAGATRATPRTS</sequence>
<evidence type="ECO:0000259" key="2">
    <source>
        <dbReference type="Pfam" id="PF01841"/>
    </source>
</evidence>
<keyword evidence="4" id="KW-1185">Reference proteome</keyword>
<comment type="caution">
    <text evidence="3">The sequence shown here is derived from an EMBL/GenBank/DDBJ whole genome shotgun (WGS) entry which is preliminary data.</text>
</comment>
<dbReference type="Proteomes" id="UP001221150">
    <property type="component" value="Unassembled WGS sequence"/>
</dbReference>
<dbReference type="Pfam" id="PF01841">
    <property type="entry name" value="Transglut_core"/>
    <property type="match status" value="1"/>
</dbReference>
<feature type="region of interest" description="Disordered" evidence="1">
    <location>
        <begin position="1"/>
        <end position="32"/>
    </location>
</feature>
<name>A0ABT6ABH2_9ACTN</name>
<evidence type="ECO:0000313" key="4">
    <source>
        <dbReference type="Proteomes" id="UP001221150"/>
    </source>
</evidence>
<protein>
    <submittedName>
        <fullName evidence="3">Transglutaminase domain-containing protein</fullName>
    </submittedName>
</protein>
<gene>
    <name evidence="3" type="ORF">P3H78_25890</name>
</gene>
<evidence type="ECO:0000313" key="3">
    <source>
        <dbReference type="EMBL" id="MDF3301996.1"/>
    </source>
</evidence>
<dbReference type="EMBL" id="JARJBB010000017">
    <property type="protein sequence ID" value="MDF3301996.1"/>
    <property type="molecule type" value="Genomic_DNA"/>
</dbReference>
<organism evidence="3 4">
    <name type="scientific">Streptomyces tropicalis</name>
    <dbReference type="NCBI Taxonomy" id="3034234"/>
    <lineage>
        <taxon>Bacteria</taxon>
        <taxon>Bacillati</taxon>
        <taxon>Actinomycetota</taxon>
        <taxon>Actinomycetes</taxon>
        <taxon>Kitasatosporales</taxon>
        <taxon>Streptomycetaceae</taxon>
        <taxon>Streptomyces</taxon>
    </lineage>
</organism>
<dbReference type="InterPro" id="IPR002931">
    <property type="entry name" value="Transglutaminase-like"/>
</dbReference>
<dbReference type="RefSeq" id="WP_276111565.1">
    <property type="nucleotide sequence ID" value="NZ_JARJBB010000017.1"/>
</dbReference>
<proteinExistence type="predicted"/>
<evidence type="ECO:0000256" key="1">
    <source>
        <dbReference type="SAM" id="MobiDB-lite"/>
    </source>
</evidence>